<keyword evidence="2" id="KW-1185">Reference proteome</keyword>
<dbReference type="Proteomes" id="UP001141327">
    <property type="component" value="Unassembled WGS sequence"/>
</dbReference>
<sequence>MDGGGQIKELFGKVDFCTESLSIAVAERIRSDEQVAALECTLAHLLAYPGARKPYLLRAEAHPAAPRVRPAPPPPSAVAGVASAIAAVDTLEHYTSAQVPVQVAAQDLPKVRQNKSCLIM</sequence>
<evidence type="ECO:0000313" key="2">
    <source>
        <dbReference type="Proteomes" id="UP001141327"/>
    </source>
</evidence>
<protein>
    <submittedName>
        <fullName evidence="1">Uncharacterized protein</fullName>
    </submittedName>
</protein>
<comment type="caution">
    <text evidence="1">The sequence shown here is derived from an EMBL/GenBank/DDBJ whole genome shotgun (WGS) entry which is preliminary data.</text>
</comment>
<dbReference type="EMBL" id="JAPMOS010000079">
    <property type="protein sequence ID" value="KAJ4456169.1"/>
    <property type="molecule type" value="Genomic_DNA"/>
</dbReference>
<accession>A0ABQ8UFR3</accession>
<evidence type="ECO:0000313" key="1">
    <source>
        <dbReference type="EMBL" id="KAJ4456169.1"/>
    </source>
</evidence>
<reference evidence="1" key="1">
    <citation type="journal article" date="2022" name="bioRxiv">
        <title>Genomics of Preaxostyla Flagellates Illuminates Evolutionary Transitions and the Path Towards Mitochondrial Loss.</title>
        <authorList>
            <person name="Novak L.V.F."/>
            <person name="Treitli S.C."/>
            <person name="Pyrih J."/>
            <person name="Halakuc P."/>
            <person name="Pipaliya S.V."/>
            <person name="Vacek V."/>
            <person name="Brzon O."/>
            <person name="Soukal P."/>
            <person name="Eme L."/>
            <person name="Dacks J.B."/>
            <person name="Karnkowska A."/>
            <person name="Elias M."/>
            <person name="Hampl V."/>
        </authorList>
    </citation>
    <scope>NUCLEOTIDE SEQUENCE</scope>
    <source>
        <strain evidence="1">RCP-MX</strain>
    </source>
</reference>
<gene>
    <name evidence="1" type="ORF">PAPYR_8699</name>
</gene>
<proteinExistence type="predicted"/>
<organism evidence="1 2">
    <name type="scientific">Paratrimastix pyriformis</name>
    <dbReference type="NCBI Taxonomy" id="342808"/>
    <lineage>
        <taxon>Eukaryota</taxon>
        <taxon>Metamonada</taxon>
        <taxon>Preaxostyla</taxon>
        <taxon>Paratrimastigidae</taxon>
        <taxon>Paratrimastix</taxon>
    </lineage>
</organism>
<name>A0ABQ8UFR3_9EUKA</name>